<comment type="caution">
    <text evidence="1">The sequence shown here is derived from an EMBL/GenBank/DDBJ whole genome shotgun (WGS) entry which is preliminary data.</text>
</comment>
<dbReference type="Proteomes" id="UP000735302">
    <property type="component" value="Unassembled WGS sequence"/>
</dbReference>
<gene>
    <name evidence="1" type="ORF">PoB_006181400</name>
</gene>
<accession>A0AAV4CTV4</accession>
<protein>
    <recommendedName>
        <fullName evidence="3">RNase H type-1 domain-containing protein</fullName>
    </recommendedName>
</protein>
<keyword evidence="2" id="KW-1185">Reference proteome</keyword>
<evidence type="ECO:0000313" key="1">
    <source>
        <dbReference type="EMBL" id="GFO35309.1"/>
    </source>
</evidence>
<organism evidence="1 2">
    <name type="scientific">Plakobranchus ocellatus</name>
    <dbReference type="NCBI Taxonomy" id="259542"/>
    <lineage>
        <taxon>Eukaryota</taxon>
        <taxon>Metazoa</taxon>
        <taxon>Spiralia</taxon>
        <taxon>Lophotrochozoa</taxon>
        <taxon>Mollusca</taxon>
        <taxon>Gastropoda</taxon>
        <taxon>Heterobranchia</taxon>
        <taxon>Euthyneura</taxon>
        <taxon>Panpulmonata</taxon>
        <taxon>Sacoglossa</taxon>
        <taxon>Placobranchoidea</taxon>
        <taxon>Plakobranchidae</taxon>
        <taxon>Plakobranchus</taxon>
    </lineage>
</organism>
<dbReference type="EMBL" id="BLXT01006999">
    <property type="protein sequence ID" value="GFO35309.1"/>
    <property type="molecule type" value="Genomic_DNA"/>
</dbReference>
<evidence type="ECO:0008006" key="3">
    <source>
        <dbReference type="Google" id="ProtNLM"/>
    </source>
</evidence>
<proteinExistence type="predicted"/>
<dbReference type="AlphaFoldDB" id="A0AAV4CTV4"/>
<name>A0AAV4CTV4_9GAST</name>
<sequence length="195" mass="21620">MGSADAGEALQLVKELMRVENIRVVVQWLPLHVGIAGSACMQDTHCCGSTCLGEVIDTLEEKRGRPQVGGIASLEYELMPPPFKKKPPRGRPPSQKRFDYCRKTIKCKTKGQPLVLQRVIAARKATTAVRTPTKRKQACIVEHVRGAVAGPSNTKDAADTQLAVELKGYQFAEDRMIVYKKAGLKQKMKLKKNRH</sequence>
<evidence type="ECO:0000313" key="2">
    <source>
        <dbReference type="Proteomes" id="UP000735302"/>
    </source>
</evidence>
<reference evidence="1 2" key="1">
    <citation type="journal article" date="2021" name="Elife">
        <title>Chloroplast acquisition without the gene transfer in kleptoplastic sea slugs, Plakobranchus ocellatus.</title>
        <authorList>
            <person name="Maeda T."/>
            <person name="Takahashi S."/>
            <person name="Yoshida T."/>
            <person name="Shimamura S."/>
            <person name="Takaki Y."/>
            <person name="Nagai Y."/>
            <person name="Toyoda A."/>
            <person name="Suzuki Y."/>
            <person name="Arimoto A."/>
            <person name="Ishii H."/>
            <person name="Satoh N."/>
            <person name="Nishiyama T."/>
            <person name="Hasebe M."/>
            <person name="Maruyama T."/>
            <person name="Minagawa J."/>
            <person name="Obokata J."/>
            <person name="Shigenobu S."/>
        </authorList>
    </citation>
    <scope>NUCLEOTIDE SEQUENCE [LARGE SCALE GENOMIC DNA]</scope>
</reference>